<name>A0ABU3S6T1_9HYPH</name>
<dbReference type="InterPro" id="IPR050744">
    <property type="entry name" value="AI-2_Isomerase_LsrG"/>
</dbReference>
<keyword evidence="3" id="KW-1185">Reference proteome</keyword>
<dbReference type="PROSITE" id="PS51725">
    <property type="entry name" value="ABM"/>
    <property type="match status" value="1"/>
</dbReference>
<gene>
    <name evidence="2" type="ORF">RKE40_11465</name>
</gene>
<dbReference type="Pfam" id="PF03992">
    <property type="entry name" value="ABM"/>
    <property type="match status" value="1"/>
</dbReference>
<dbReference type="EC" id="1.-.-.-" evidence="2"/>
<evidence type="ECO:0000259" key="1">
    <source>
        <dbReference type="PROSITE" id="PS51725"/>
    </source>
</evidence>
<dbReference type="PANTHER" id="PTHR33336:SF3">
    <property type="entry name" value="ABM DOMAIN-CONTAINING PROTEIN"/>
    <property type="match status" value="1"/>
</dbReference>
<proteinExistence type="predicted"/>
<organism evidence="2 3">
    <name type="scientific">Bosea rubneri</name>
    <dbReference type="NCBI Taxonomy" id="3075434"/>
    <lineage>
        <taxon>Bacteria</taxon>
        <taxon>Pseudomonadati</taxon>
        <taxon>Pseudomonadota</taxon>
        <taxon>Alphaproteobacteria</taxon>
        <taxon>Hyphomicrobiales</taxon>
        <taxon>Boseaceae</taxon>
        <taxon>Bosea</taxon>
    </lineage>
</organism>
<keyword evidence="2" id="KW-0560">Oxidoreductase</keyword>
<dbReference type="Gene3D" id="3.30.70.100">
    <property type="match status" value="1"/>
</dbReference>
<accession>A0ABU3S6T1</accession>
<protein>
    <submittedName>
        <fullName evidence="2">Quinol monooxygenase</fullName>
        <ecNumber evidence="2">1.-.-.-</ecNumber>
    </submittedName>
</protein>
<dbReference type="Proteomes" id="UP001254257">
    <property type="component" value="Unassembled WGS sequence"/>
</dbReference>
<dbReference type="GO" id="GO:0004497">
    <property type="term" value="F:monooxygenase activity"/>
    <property type="evidence" value="ECO:0007669"/>
    <property type="project" value="UniProtKB-KW"/>
</dbReference>
<dbReference type="InterPro" id="IPR007138">
    <property type="entry name" value="ABM_dom"/>
</dbReference>
<reference evidence="2 3" key="1">
    <citation type="submission" date="2023-09" db="EMBL/GenBank/DDBJ databases">
        <title>Whole genome shotgun sequencing (WGS) of Bosea sp. ZW T0_25, isolated from stored onions (Allium cepa).</title>
        <authorList>
            <person name="Stoll D.A."/>
            <person name="Huch M."/>
        </authorList>
    </citation>
    <scope>NUCLEOTIDE SEQUENCE [LARGE SCALE GENOMIC DNA]</scope>
    <source>
        <strain evidence="2 3">ZW T0_25</strain>
    </source>
</reference>
<dbReference type="InterPro" id="IPR011008">
    <property type="entry name" value="Dimeric_a/b-barrel"/>
</dbReference>
<dbReference type="SUPFAM" id="SSF54909">
    <property type="entry name" value="Dimeric alpha+beta barrel"/>
    <property type="match status" value="1"/>
</dbReference>
<sequence length="98" mass="11404">MSEIHVLVSLYAKAGREESLRRDLIQVVEPSRREEGSLGYDLFVDMNDPRRFVFVERWASADAQNKHHTQSEHIRYFQDHGAANVESTELACFLKRVI</sequence>
<evidence type="ECO:0000313" key="2">
    <source>
        <dbReference type="EMBL" id="MDU0340507.1"/>
    </source>
</evidence>
<dbReference type="RefSeq" id="WP_316018374.1">
    <property type="nucleotide sequence ID" value="NZ_JAWDID010000014.1"/>
</dbReference>
<dbReference type="EMBL" id="JAWDID010000014">
    <property type="protein sequence ID" value="MDU0340507.1"/>
    <property type="molecule type" value="Genomic_DNA"/>
</dbReference>
<feature type="domain" description="ABM" evidence="1">
    <location>
        <begin position="4"/>
        <end position="94"/>
    </location>
</feature>
<evidence type="ECO:0000313" key="3">
    <source>
        <dbReference type="Proteomes" id="UP001254257"/>
    </source>
</evidence>
<comment type="caution">
    <text evidence="2">The sequence shown here is derived from an EMBL/GenBank/DDBJ whole genome shotgun (WGS) entry which is preliminary data.</text>
</comment>
<dbReference type="PANTHER" id="PTHR33336">
    <property type="entry name" value="QUINOL MONOOXYGENASE YGIN-RELATED"/>
    <property type="match status" value="1"/>
</dbReference>
<keyword evidence="2" id="KW-0503">Monooxygenase</keyword>